<evidence type="ECO:0000313" key="3">
    <source>
        <dbReference type="Proteomes" id="UP000214746"/>
    </source>
</evidence>
<gene>
    <name evidence="2" type="ORF">CBW46_008010</name>
</gene>
<keyword evidence="3" id="KW-1185">Reference proteome</keyword>
<protein>
    <recommendedName>
        <fullName evidence="1">Cthe-2314-like HEPN domain-containing protein</fullName>
    </recommendedName>
</protein>
<evidence type="ECO:0000259" key="1">
    <source>
        <dbReference type="Pfam" id="PF18730"/>
    </source>
</evidence>
<accession>A0A2W1NDV5</accession>
<dbReference type="Pfam" id="PF18730">
    <property type="entry name" value="HEPN_Cthe2314"/>
    <property type="match status" value="1"/>
</dbReference>
<dbReference type="RefSeq" id="WP_089199497.1">
    <property type="nucleotide sequence ID" value="NZ_NHRJ02000003.1"/>
</dbReference>
<dbReference type="Proteomes" id="UP000214746">
    <property type="component" value="Unassembled WGS sequence"/>
</dbReference>
<name>A0A2W1NDV5_PAEXE</name>
<reference evidence="2" key="1">
    <citation type="submission" date="2018-06" db="EMBL/GenBank/DDBJ databases">
        <title>Paenibacillus xerothermodurans sp. nov. an extremely dry heat resistant spore forming bacterium isolated from the soil of Cape Canaveral, Florida.</title>
        <authorList>
            <person name="Seuylemezian A."/>
            <person name="Kaur N."/>
            <person name="Patil P."/>
            <person name="Patil P."/>
            <person name="Mayilraj S."/>
            <person name="Vaishampayan P."/>
        </authorList>
    </citation>
    <scope>NUCLEOTIDE SEQUENCE [LARGE SCALE GENOMIC DNA]</scope>
    <source>
        <strain evidence="2">ATCC 27380</strain>
    </source>
</reference>
<dbReference type="OrthoDB" id="2641850at2"/>
<comment type="caution">
    <text evidence="2">The sequence shown here is derived from an EMBL/GenBank/DDBJ whole genome shotgun (WGS) entry which is preliminary data.</text>
</comment>
<dbReference type="AlphaFoldDB" id="A0A2W1NDV5"/>
<sequence>MLRTMLGEPRRKDAGALLAANQAIYAYLQMLDTIPTAERNPQERRYNIWGRSFLRAVDELEQSQYAAIRFGNGVNRVYIDEMSEDERDDYHRHLYFYKNAIVRMFAILDKMGHFMNERFRLRTEDVKKRFSYFTVLRNMHDNRLYAEVEEQLFELKNKYEEPVKRLRTARNMEIHTIDADLLDDLINAAESLHSQQRIRTENIKEQLSDLGFGCEMAFTAVHILFSYLHKLAHTGSGK</sequence>
<dbReference type="InterPro" id="IPR041394">
    <property type="entry name" value="HEPN_Cthe2314"/>
</dbReference>
<feature type="domain" description="Cthe-2314-like HEPN" evidence="1">
    <location>
        <begin position="49"/>
        <end position="228"/>
    </location>
</feature>
<organism evidence="2 3">
    <name type="scientific">Paenibacillus xerothermodurans</name>
    <dbReference type="NCBI Taxonomy" id="1977292"/>
    <lineage>
        <taxon>Bacteria</taxon>
        <taxon>Bacillati</taxon>
        <taxon>Bacillota</taxon>
        <taxon>Bacilli</taxon>
        <taxon>Bacillales</taxon>
        <taxon>Paenibacillaceae</taxon>
        <taxon>Paenibacillus</taxon>
    </lineage>
</organism>
<evidence type="ECO:0000313" key="2">
    <source>
        <dbReference type="EMBL" id="PZE21301.1"/>
    </source>
</evidence>
<proteinExistence type="predicted"/>
<dbReference type="EMBL" id="NHRJ02000003">
    <property type="protein sequence ID" value="PZE21301.1"/>
    <property type="molecule type" value="Genomic_DNA"/>
</dbReference>